<dbReference type="RefSeq" id="WP_085766532.1">
    <property type="nucleotide sequence ID" value="NZ_CP019344.1"/>
</dbReference>
<dbReference type="InterPro" id="IPR050583">
    <property type="entry name" value="Mycobacterial_A85_antigen"/>
</dbReference>
<organism evidence="2 3">
    <name type="scientific">Nonlabens spongiae</name>
    <dbReference type="NCBI Taxonomy" id="331648"/>
    <lineage>
        <taxon>Bacteria</taxon>
        <taxon>Pseudomonadati</taxon>
        <taxon>Bacteroidota</taxon>
        <taxon>Flavobacteriia</taxon>
        <taxon>Flavobacteriales</taxon>
        <taxon>Flavobacteriaceae</taxon>
        <taxon>Nonlabens</taxon>
    </lineage>
</organism>
<dbReference type="OrthoDB" id="9784036at2"/>
<evidence type="ECO:0000256" key="1">
    <source>
        <dbReference type="SAM" id="SignalP"/>
    </source>
</evidence>
<dbReference type="EMBL" id="CP019344">
    <property type="protein sequence ID" value="ARN77731.1"/>
    <property type="molecule type" value="Genomic_DNA"/>
</dbReference>
<evidence type="ECO:0000313" key="3">
    <source>
        <dbReference type="Proteomes" id="UP000193431"/>
    </source>
</evidence>
<dbReference type="AlphaFoldDB" id="A0A1W6MJE1"/>
<feature type="signal peptide" evidence="1">
    <location>
        <begin position="1"/>
        <end position="22"/>
    </location>
</feature>
<proteinExistence type="predicted"/>
<evidence type="ECO:0008006" key="4">
    <source>
        <dbReference type="Google" id="ProtNLM"/>
    </source>
</evidence>
<protein>
    <recommendedName>
        <fullName evidence="4">Alpha-mannosidase</fullName>
    </recommendedName>
</protein>
<dbReference type="InterPro" id="IPR000801">
    <property type="entry name" value="Esterase-like"/>
</dbReference>
<dbReference type="Proteomes" id="UP000193431">
    <property type="component" value="Chromosome"/>
</dbReference>
<dbReference type="InterPro" id="IPR029058">
    <property type="entry name" value="AB_hydrolase_fold"/>
</dbReference>
<dbReference type="STRING" id="331648.BST97_06815"/>
<dbReference type="Gene3D" id="3.40.50.1820">
    <property type="entry name" value="alpha/beta hydrolase"/>
    <property type="match status" value="1"/>
</dbReference>
<evidence type="ECO:0000313" key="2">
    <source>
        <dbReference type="EMBL" id="ARN77731.1"/>
    </source>
</evidence>
<feature type="chain" id="PRO_5012122504" description="Alpha-mannosidase" evidence="1">
    <location>
        <begin position="23"/>
        <end position="263"/>
    </location>
</feature>
<reference evidence="2 3" key="1">
    <citation type="submission" date="2016-11" db="EMBL/GenBank/DDBJ databases">
        <title>Trade-off between light-utilization and light-protection in marine flavobacteria.</title>
        <authorList>
            <person name="Kumagai Y."/>
        </authorList>
    </citation>
    <scope>NUCLEOTIDE SEQUENCE [LARGE SCALE GENOMIC DNA]</scope>
    <source>
        <strain evidence="2 3">JCM 13191</strain>
    </source>
</reference>
<dbReference type="PANTHER" id="PTHR48098:SF6">
    <property type="entry name" value="FERRI-BACILLIBACTIN ESTERASE BESA"/>
    <property type="match status" value="1"/>
</dbReference>
<keyword evidence="3" id="KW-1185">Reference proteome</keyword>
<sequence length="263" mass="29962">MKIKRLVLLFCFLICLSNLSPAQEVVVDSLNYNGTPRKIRIYLPSQNIDFSKSKIIYMLDAQNLFDDETSYAGEWEVDEAIDNNINVNQKPVVVGIDHGNAERINELTPYAHKKYGGGKAEEFLVFLINEVMPHIERKFQFQHSRINTVIAGSSLGGLFAHYALFSEPKVFSAAGVFSPSYWFSDKIYRLSKDTIITLPTFIYLSGGDSESEKLVQEMRSMQSLLDTKENMTTKITIIPGGEHNEKQWRESFPSFLETLEIKN</sequence>
<accession>A0A1W6MJE1</accession>
<dbReference type="PANTHER" id="PTHR48098">
    <property type="entry name" value="ENTEROCHELIN ESTERASE-RELATED"/>
    <property type="match status" value="1"/>
</dbReference>
<keyword evidence="1" id="KW-0732">Signal</keyword>
<name>A0A1W6MJE1_9FLAO</name>
<dbReference type="SUPFAM" id="SSF53474">
    <property type="entry name" value="alpha/beta-Hydrolases"/>
    <property type="match status" value="1"/>
</dbReference>
<dbReference type="Pfam" id="PF00756">
    <property type="entry name" value="Esterase"/>
    <property type="match status" value="1"/>
</dbReference>
<gene>
    <name evidence="2" type="ORF">BST97_06815</name>
</gene>